<dbReference type="CDD" id="cd21153">
    <property type="entry name" value="PUA_RlmI"/>
    <property type="match status" value="1"/>
</dbReference>
<dbReference type="InterPro" id="IPR041532">
    <property type="entry name" value="RlmI-like_PUA"/>
</dbReference>
<dbReference type="STRING" id="1817814.A2V81_05180"/>
<organism evidence="9 10">
    <name type="scientific">Candidatus Abawacabacteria bacterium RBG_16_42_10</name>
    <dbReference type="NCBI Taxonomy" id="1817814"/>
    <lineage>
        <taxon>Bacteria</taxon>
        <taxon>Candidatus Abawacaibacteriota</taxon>
    </lineage>
</organism>
<comment type="subcellular location">
    <subcellularLocation>
        <location evidence="1">Cytoplasm</location>
    </subcellularLocation>
</comment>
<dbReference type="GO" id="GO:0003723">
    <property type="term" value="F:RNA binding"/>
    <property type="evidence" value="ECO:0007669"/>
    <property type="project" value="InterPro"/>
</dbReference>
<evidence type="ECO:0000256" key="4">
    <source>
        <dbReference type="ARBA" id="ARBA00022679"/>
    </source>
</evidence>
<evidence type="ECO:0000259" key="8">
    <source>
        <dbReference type="Pfam" id="PF17785"/>
    </source>
</evidence>
<dbReference type="Proteomes" id="UP000177614">
    <property type="component" value="Unassembled WGS sequence"/>
</dbReference>
<dbReference type="CDD" id="cd11572">
    <property type="entry name" value="RlmI_M_like"/>
    <property type="match status" value="1"/>
</dbReference>
<dbReference type="Gene3D" id="2.30.130.10">
    <property type="entry name" value="PUA domain"/>
    <property type="match status" value="1"/>
</dbReference>
<evidence type="ECO:0000256" key="1">
    <source>
        <dbReference type="ARBA" id="ARBA00004496"/>
    </source>
</evidence>
<keyword evidence="4" id="KW-0808">Transferase</keyword>
<dbReference type="CDD" id="cd02440">
    <property type="entry name" value="AdoMet_MTases"/>
    <property type="match status" value="1"/>
</dbReference>
<reference evidence="9 10" key="1">
    <citation type="journal article" date="2016" name="Nat. Commun.">
        <title>Thousands of microbial genomes shed light on interconnected biogeochemical processes in an aquifer system.</title>
        <authorList>
            <person name="Anantharaman K."/>
            <person name="Brown C.T."/>
            <person name="Hug L.A."/>
            <person name="Sharon I."/>
            <person name="Castelle C.J."/>
            <person name="Probst A.J."/>
            <person name="Thomas B.C."/>
            <person name="Singh A."/>
            <person name="Wilkins M.J."/>
            <person name="Karaoz U."/>
            <person name="Brodie E.L."/>
            <person name="Williams K.H."/>
            <person name="Hubbard S.S."/>
            <person name="Banfield J.F."/>
        </authorList>
    </citation>
    <scope>NUCLEOTIDE SEQUENCE [LARGE SCALE GENOMIC DNA]</scope>
</reference>
<keyword evidence="2" id="KW-0963">Cytoplasm</keyword>
<dbReference type="Gene3D" id="3.30.750.80">
    <property type="entry name" value="RNA methyltransferase domain (HRMD) like"/>
    <property type="match status" value="1"/>
</dbReference>
<dbReference type="InterPro" id="IPR036974">
    <property type="entry name" value="PUA_sf"/>
</dbReference>
<protein>
    <submittedName>
        <fullName evidence="9">Uncharacterized protein</fullName>
    </submittedName>
</protein>
<dbReference type="SUPFAM" id="SSF53335">
    <property type="entry name" value="S-adenosyl-L-methionine-dependent methyltransferases"/>
    <property type="match status" value="1"/>
</dbReference>
<dbReference type="AlphaFoldDB" id="A0A1F4XJ61"/>
<evidence type="ECO:0000259" key="7">
    <source>
        <dbReference type="Pfam" id="PF10672"/>
    </source>
</evidence>
<dbReference type="PANTHER" id="PTHR42873:SF1">
    <property type="entry name" value="S-ADENOSYLMETHIONINE-DEPENDENT METHYLTRANSFERASE DOMAIN-CONTAINING PROTEIN"/>
    <property type="match status" value="1"/>
</dbReference>
<evidence type="ECO:0000256" key="3">
    <source>
        <dbReference type="ARBA" id="ARBA00022603"/>
    </source>
</evidence>
<keyword evidence="5" id="KW-0949">S-adenosyl-L-methionine</keyword>
<keyword evidence="3" id="KW-0489">Methyltransferase</keyword>
<dbReference type="PROSITE" id="PS50890">
    <property type="entry name" value="PUA"/>
    <property type="match status" value="1"/>
</dbReference>
<name>A0A1F4XJ61_9BACT</name>
<dbReference type="Gene3D" id="3.40.50.150">
    <property type="entry name" value="Vaccinia Virus protein VP39"/>
    <property type="match status" value="1"/>
</dbReference>
<dbReference type="GO" id="GO:0008168">
    <property type="term" value="F:methyltransferase activity"/>
    <property type="evidence" value="ECO:0007669"/>
    <property type="project" value="UniProtKB-KW"/>
</dbReference>
<feature type="domain" description="RlmI-like PUA" evidence="8">
    <location>
        <begin position="5"/>
        <end position="66"/>
    </location>
</feature>
<comment type="caution">
    <text evidence="9">The sequence shown here is derived from an EMBL/GenBank/DDBJ whole genome shotgun (WGS) entry which is preliminary data.</text>
</comment>
<dbReference type="EMBL" id="MEWR01000023">
    <property type="protein sequence ID" value="OGC81676.1"/>
    <property type="molecule type" value="Genomic_DNA"/>
</dbReference>
<dbReference type="InterPro" id="IPR015947">
    <property type="entry name" value="PUA-like_sf"/>
</dbReference>
<dbReference type="PANTHER" id="PTHR42873">
    <property type="entry name" value="RIBOSOMAL RNA LARGE SUBUNIT METHYLTRANSFERASE"/>
    <property type="match status" value="1"/>
</dbReference>
<evidence type="ECO:0000256" key="2">
    <source>
        <dbReference type="ARBA" id="ARBA00022490"/>
    </source>
</evidence>
<dbReference type="Pfam" id="PF10672">
    <property type="entry name" value="Methyltrans_SAM"/>
    <property type="match status" value="1"/>
</dbReference>
<accession>A0A1F4XJ61</accession>
<proteinExistence type="inferred from homology"/>
<dbReference type="GO" id="GO:0005737">
    <property type="term" value="C:cytoplasm"/>
    <property type="evidence" value="ECO:0007669"/>
    <property type="project" value="UniProtKB-SubCell"/>
</dbReference>
<sequence>MLGEIILRAGREKSVQKWHPWIFSGAIASSDAKSGDMVDILDHKKNWLARGYYHQETNIACRILTFQNEEPIDAAFFLKQFQTALLRRKPFLVQTNGYRLVFGEADMLPGLVIDIFDRSAVIQISTLGMDRLREIIVETLPKVLNLECIYEKSDSESREIEGISPQIGLLWGKLPEQVIIQDHGAKFFVDIDHGQKTGFFLDQRENRLSAAEYVKDKSVLNTFSYTGAFAIHAALAGAKRVVSVDSSTDAINLGKKNATLNNVENICQWDVEDVFEYLKKTDEEFDVIILDPPGFVKSKRDLTAGTNAYRVLHQLALKRLTENGLLITSSCSTWVDRLLFHKIAFWACEKEGYQLRLIEERGHTWDHPISVFFPEGQYLKFAVYQG</sequence>
<comment type="similarity">
    <text evidence="6">Belongs to the methyltransferase superfamily. RlmI family.</text>
</comment>
<evidence type="ECO:0000313" key="9">
    <source>
        <dbReference type="EMBL" id="OGC81676.1"/>
    </source>
</evidence>
<feature type="domain" description="S-adenosylmethionine-dependent methyltransferase" evidence="7">
    <location>
        <begin position="176"/>
        <end position="316"/>
    </location>
</feature>
<evidence type="ECO:0000256" key="5">
    <source>
        <dbReference type="ARBA" id="ARBA00022691"/>
    </source>
</evidence>
<dbReference type="Pfam" id="PF17785">
    <property type="entry name" value="PUA_3"/>
    <property type="match status" value="1"/>
</dbReference>
<dbReference type="InterPro" id="IPR029063">
    <property type="entry name" value="SAM-dependent_MTases_sf"/>
</dbReference>
<gene>
    <name evidence="9" type="ORF">A2V81_05180</name>
</gene>
<dbReference type="SUPFAM" id="SSF88697">
    <property type="entry name" value="PUA domain-like"/>
    <property type="match status" value="1"/>
</dbReference>
<dbReference type="InterPro" id="IPR019614">
    <property type="entry name" value="SAM-dep_methyl-trfase"/>
</dbReference>
<evidence type="ECO:0000313" key="10">
    <source>
        <dbReference type="Proteomes" id="UP000177614"/>
    </source>
</evidence>
<evidence type="ECO:0000256" key="6">
    <source>
        <dbReference type="ARBA" id="ARBA00038091"/>
    </source>
</evidence>
<dbReference type="GO" id="GO:0032259">
    <property type="term" value="P:methylation"/>
    <property type="evidence" value="ECO:0007669"/>
    <property type="project" value="UniProtKB-KW"/>
</dbReference>